<dbReference type="EMBL" id="JADCLJ010000020">
    <property type="protein sequence ID" value="MBE4908435.1"/>
    <property type="molecule type" value="Genomic_DNA"/>
</dbReference>
<dbReference type="Pfam" id="PF12850">
    <property type="entry name" value="Metallophos_2"/>
    <property type="match status" value="1"/>
</dbReference>
<organism evidence="6 7">
    <name type="scientific">Litchfieldia luteola</name>
    <dbReference type="NCBI Taxonomy" id="682179"/>
    <lineage>
        <taxon>Bacteria</taxon>
        <taxon>Bacillati</taxon>
        <taxon>Bacillota</taxon>
        <taxon>Bacilli</taxon>
        <taxon>Bacillales</taxon>
        <taxon>Bacillaceae</taxon>
        <taxon>Litchfieldia</taxon>
    </lineage>
</organism>
<keyword evidence="2 4" id="KW-0479">Metal-binding</keyword>
<feature type="domain" description="Calcineurin-like phosphoesterase" evidence="5">
    <location>
        <begin position="1"/>
        <end position="153"/>
    </location>
</feature>
<dbReference type="InterPro" id="IPR000979">
    <property type="entry name" value="Phosphodiesterase_MJ0936/Vps29"/>
</dbReference>
<dbReference type="InterPro" id="IPR020935">
    <property type="entry name" value="PdiEstase_YfcE_CS"/>
</dbReference>
<proteinExistence type="inferred from homology"/>
<gene>
    <name evidence="6" type="ORF">IMZ08_10240</name>
</gene>
<protein>
    <recommendedName>
        <fullName evidence="4">Phosphoesterase</fullName>
        <ecNumber evidence="4">3.1.4.-</ecNumber>
    </recommendedName>
</protein>
<reference evidence="6 7" key="1">
    <citation type="submission" date="2020-10" db="EMBL/GenBank/DDBJ databases">
        <title>Bacillus sp. HD4P25, an endophyte from a halophyte.</title>
        <authorList>
            <person name="Sun J.-Q."/>
        </authorList>
    </citation>
    <scope>NUCLEOTIDE SEQUENCE [LARGE SCALE GENOMIC DNA]</scope>
    <source>
        <strain evidence="6 7">YIM 93174</strain>
    </source>
</reference>
<dbReference type="InterPro" id="IPR024654">
    <property type="entry name" value="Calcineurin-like_PHP_lpxH"/>
</dbReference>
<accession>A0ABR9QIW3</accession>
<dbReference type="EC" id="3.1.4.-" evidence="4"/>
<dbReference type="PANTHER" id="PTHR11124">
    <property type="entry name" value="VACUOLAR SORTING PROTEIN VPS29"/>
    <property type="match status" value="1"/>
</dbReference>
<sequence length="166" mass="18696">MKIIVLSDTHMPKRGKKLPDLLVKQLANADLIIHAGDWTDLEVLTQLEKYGTVVGVSGNVDTPEVSQLFGDKKVLQLNGFKIGIVHGHIGKKKTTQERALEAFNDPSLDVIIFGHSHIPYQEYHEGTLLFNPGSPTDKRFQKEYSFGILELNDKIHADICYYHDKT</sequence>
<keyword evidence="3" id="KW-0378">Hydrolase</keyword>
<keyword evidence="7" id="KW-1185">Reference proteome</keyword>
<dbReference type="NCBIfam" id="TIGR00040">
    <property type="entry name" value="yfcE"/>
    <property type="match status" value="1"/>
</dbReference>
<dbReference type="PROSITE" id="PS01269">
    <property type="entry name" value="UPF0025"/>
    <property type="match status" value="1"/>
</dbReference>
<evidence type="ECO:0000256" key="2">
    <source>
        <dbReference type="ARBA" id="ARBA00022723"/>
    </source>
</evidence>
<comment type="cofactor">
    <cofactor evidence="4">
        <name>a divalent metal cation</name>
        <dbReference type="ChEBI" id="CHEBI:60240"/>
    </cofactor>
</comment>
<dbReference type="Proteomes" id="UP001516662">
    <property type="component" value="Unassembled WGS sequence"/>
</dbReference>
<evidence type="ECO:0000313" key="7">
    <source>
        <dbReference type="Proteomes" id="UP001516662"/>
    </source>
</evidence>
<dbReference type="RefSeq" id="WP_193536138.1">
    <property type="nucleotide sequence ID" value="NZ_JADCLJ010000020.1"/>
</dbReference>
<evidence type="ECO:0000259" key="5">
    <source>
        <dbReference type="Pfam" id="PF12850"/>
    </source>
</evidence>
<evidence type="ECO:0000256" key="3">
    <source>
        <dbReference type="ARBA" id="ARBA00022801"/>
    </source>
</evidence>
<evidence type="ECO:0000313" key="6">
    <source>
        <dbReference type="EMBL" id="MBE4908435.1"/>
    </source>
</evidence>
<evidence type="ECO:0000256" key="4">
    <source>
        <dbReference type="RuleBase" id="RU362039"/>
    </source>
</evidence>
<dbReference type="InterPro" id="IPR029052">
    <property type="entry name" value="Metallo-depent_PP-like"/>
</dbReference>
<dbReference type="SUPFAM" id="SSF56300">
    <property type="entry name" value="Metallo-dependent phosphatases"/>
    <property type="match status" value="1"/>
</dbReference>
<comment type="caution">
    <text evidence="6">The sequence shown here is derived from an EMBL/GenBank/DDBJ whole genome shotgun (WGS) entry which is preliminary data.</text>
</comment>
<name>A0ABR9QIW3_9BACI</name>
<comment type="similarity">
    <text evidence="1 4">Belongs to the metallophosphoesterase superfamily. YfcE family.</text>
</comment>
<evidence type="ECO:0000256" key="1">
    <source>
        <dbReference type="ARBA" id="ARBA00008950"/>
    </source>
</evidence>
<dbReference type="Gene3D" id="3.60.21.10">
    <property type="match status" value="1"/>
</dbReference>